<reference evidence="2 3" key="1">
    <citation type="submission" date="2016-11" db="EMBL/GenBank/DDBJ databases">
        <authorList>
            <person name="Jaros S."/>
            <person name="Januszkiewicz K."/>
            <person name="Wedrychowicz H."/>
        </authorList>
    </citation>
    <scope>NUCLEOTIDE SEQUENCE [LARGE SCALE GENOMIC DNA]</scope>
    <source>
        <strain evidence="2 3">DSM 21864</strain>
    </source>
</reference>
<dbReference type="AlphaFoldDB" id="A0A1M6EY04"/>
<keyword evidence="1" id="KW-0812">Transmembrane</keyword>
<feature type="transmembrane region" description="Helical" evidence="1">
    <location>
        <begin position="6"/>
        <end position="24"/>
    </location>
</feature>
<keyword evidence="1" id="KW-0472">Membrane</keyword>
<dbReference type="STRING" id="1121298.SAMN05444401_1738"/>
<keyword evidence="1" id="KW-1133">Transmembrane helix</keyword>
<evidence type="ECO:0000256" key="1">
    <source>
        <dbReference type="SAM" id="Phobius"/>
    </source>
</evidence>
<sequence length="62" mass="7169">MDIILSILIIVFLLTGIYVNYTTYKRNKEDTKLLSEMREAVSKINEKENACKDGICQISKKE</sequence>
<proteinExistence type="predicted"/>
<dbReference type="EMBL" id="FQZO01000002">
    <property type="protein sequence ID" value="SHI90313.1"/>
    <property type="molecule type" value="Genomic_DNA"/>
</dbReference>
<keyword evidence="3" id="KW-1185">Reference proteome</keyword>
<dbReference type="Proteomes" id="UP000184080">
    <property type="component" value="Unassembled WGS sequence"/>
</dbReference>
<evidence type="ECO:0000313" key="3">
    <source>
        <dbReference type="Proteomes" id="UP000184080"/>
    </source>
</evidence>
<accession>A0A1M6EY04</accession>
<gene>
    <name evidence="2" type="ORF">SAMN05444401_1738</name>
</gene>
<evidence type="ECO:0000313" key="2">
    <source>
        <dbReference type="EMBL" id="SHI90313.1"/>
    </source>
</evidence>
<organism evidence="2 3">
    <name type="scientific">Clostridium amylolyticum</name>
    <dbReference type="NCBI Taxonomy" id="1121298"/>
    <lineage>
        <taxon>Bacteria</taxon>
        <taxon>Bacillati</taxon>
        <taxon>Bacillota</taxon>
        <taxon>Clostridia</taxon>
        <taxon>Eubacteriales</taxon>
        <taxon>Clostridiaceae</taxon>
        <taxon>Clostridium</taxon>
    </lineage>
</organism>
<protein>
    <submittedName>
        <fullName evidence="2">Uncharacterized protein</fullName>
    </submittedName>
</protein>
<name>A0A1M6EY04_9CLOT</name>